<dbReference type="EMBL" id="QNRK01000019">
    <property type="protein sequence ID" value="RBP10435.1"/>
    <property type="molecule type" value="Genomic_DNA"/>
</dbReference>
<reference evidence="1 2" key="1">
    <citation type="submission" date="2018-06" db="EMBL/GenBank/DDBJ databases">
        <title>Genomic Encyclopedia of Type Strains, Phase IV (KMG-IV): sequencing the most valuable type-strain genomes for metagenomic binning, comparative biology and taxonomic classification.</title>
        <authorList>
            <person name="Goeker M."/>
        </authorList>
    </citation>
    <scope>NUCLEOTIDE SEQUENCE [LARGE SCALE GENOMIC DNA]</scope>
    <source>
        <strain evidence="1 2">DSM 24875</strain>
    </source>
</reference>
<accession>A0A366F9N5</accession>
<dbReference type="AlphaFoldDB" id="A0A366F9N5"/>
<comment type="caution">
    <text evidence="1">The sequence shown here is derived from an EMBL/GenBank/DDBJ whole genome shotgun (WGS) entry which is preliminary data.</text>
</comment>
<dbReference type="RefSeq" id="WP_147262800.1">
    <property type="nucleotide sequence ID" value="NZ_QNRK01000019.1"/>
</dbReference>
<protein>
    <submittedName>
        <fullName evidence="1">Uncharacterized protein</fullName>
    </submittedName>
</protein>
<dbReference type="Proteomes" id="UP000253529">
    <property type="component" value="Unassembled WGS sequence"/>
</dbReference>
<evidence type="ECO:0000313" key="1">
    <source>
        <dbReference type="EMBL" id="RBP10435.1"/>
    </source>
</evidence>
<proteinExistence type="predicted"/>
<sequence length="89" mass="9775">MERTETLAAVFAGAGFDGPVSMQLDQARKPKEHCLRFVFQDKVVSFDVAADLSFGDVARALRELVPRHYGEPVSIDCIRTIMSSAVSCL</sequence>
<name>A0A366F9N5_9HYPH</name>
<organism evidence="1 2">
    <name type="scientific">Roseiarcus fermentans</name>
    <dbReference type="NCBI Taxonomy" id="1473586"/>
    <lineage>
        <taxon>Bacteria</taxon>
        <taxon>Pseudomonadati</taxon>
        <taxon>Pseudomonadota</taxon>
        <taxon>Alphaproteobacteria</taxon>
        <taxon>Hyphomicrobiales</taxon>
        <taxon>Roseiarcaceae</taxon>
        <taxon>Roseiarcus</taxon>
    </lineage>
</organism>
<evidence type="ECO:0000313" key="2">
    <source>
        <dbReference type="Proteomes" id="UP000253529"/>
    </source>
</evidence>
<keyword evidence="2" id="KW-1185">Reference proteome</keyword>
<gene>
    <name evidence="1" type="ORF">DFR50_119106</name>
</gene>